<dbReference type="Gene3D" id="2.60.40.790">
    <property type="match status" value="1"/>
</dbReference>
<sequence length="284" mass="31886">MTFSMSTHACLEDLAELEKLRLLACRPANIAAIENLIAKSRQLLEDTKDDFEPVSTLPVQTASTPIVQPVEKSLELSISPRVPSAPIREPIGRAKAKTQTIFITSGYGWTQSDTYVTVYLEISDAHQITLDQCVLDVQPKSVQLDIREHKGANYNFRIARLHGQIDPSQCKIKIKATKIVLFLRKQDFGKEWTDLRLKNTRDMYNQLQRAEEKGNYTHKNLTAPINEHVLGDGPTVYGEAIQNMMKTMFSGSEPFAGKPSFKNNLNPFEAPGDNCTNPQACKHK</sequence>
<dbReference type="RefSeq" id="XP_018284539.1">
    <property type="nucleotide sequence ID" value="XM_018439630.1"/>
</dbReference>
<dbReference type="STRING" id="763407.A0A167JQG4"/>
<dbReference type="EMBL" id="KV441002">
    <property type="protein sequence ID" value="OAD66499.1"/>
    <property type="molecule type" value="Genomic_DNA"/>
</dbReference>
<dbReference type="PANTHER" id="PTHR13164:SF3">
    <property type="entry name" value="CALCYCLIN-BINDING PROTEIN"/>
    <property type="match status" value="1"/>
</dbReference>
<dbReference type="InterPro" id="IPR008978">
    <property type="entry name" value="HSP20-like_chaperone"/>
</dbReference>
<dbReference type="InterPro" id="IPR052289">
    <property type="entry name" value="Calcyclin-binding_UBL-bridge"/>
</dbReference>
<dbReference type="VEuPathDB" id="FungiDB:PHYBLDRAFT_189261"/>
<dbReference type="Pfam" id="PF04969">
    <property type="entry name" value="CS"/>
    <property type="match status" value="1"/>
</dbReference>
<proteinExistence type="predicted"/>
<accession>A0A167JQG4</accession>
<evidence type="ECO:0000259" key="1">
    <source>
        <dbReference type="PROSITE" id="PS51203"/>
    </source>
</evidence>
<feature type="domain" description="CS" evidence="1">
    <location>
        <begin position="102"/>
        <end position="196"/>
    </location>
</feature>
<gene>
    <name evidence="2" type="ORF">PHYBLDRAFT_189261</name>
</gene>
<dbReference type="OrthoDB" id="164025at2759"/>
<evidence type="ECO:0000313" key="2">
    <source>
        <dbReference type="EMBL" id="OAD66499.1"/>
    </source>
</evidence>
<protein>
    <recommendedName>
        <fullName evidence="1">CS domain-containing protein</fullName>
    </recommendedName>
</protein>
<dbReference type="AlphaFoldDB" id="A0A167JQG4"/>
<dbReference type="PROSITE" id="PS51203">
    <property type="entry name" value="CS"/>
    <property type="match status" value="1"/>
</dbReference>
<keyword evidence="3" id="KW-1185">Reference proteome</keyword>
<evidence type="ECO:0000313" key="3">
    <source>
        <dbReference type="Proteomes" id="UP000077315"/>
    </source>
</evidence>
<dbReference type="SUPFAM" id="SSF49764">
    <property type="entry name" value="HSP20-like chaperones"/>
    <property type="match status" value="1"/>
</dbReference>
<dbReference type="GeneID" id="29000536"/>
<organism evidence="2 3">
    <name type="scientific">Phycomyces blakesleeanus (strain ATCC 8743b / DSM 1359 / FGSC 10004 / NBRC 33097 / NRRL 1555)</name>
    <dbReference type="NCBI Taxonomy" id="763407"/>
    <lineage>
        <taxon>Eukaryota</taxon>
        <taxon>Fungi</taxon>
        <taxon>Fungi incertae sedis</taxon>
        <taxon>Mucoromycota</taxon>
        <taxon>Mucoromycotina</taxon>
        <taxon>Mucoromycetes</taxon>
        <taxon>Mucorales</taxon>
        <taxon>Phycomycetaceae</taxon>
        <taxon>Phycomyces</taxon>
    </lineage>
</organism>
<dbReference type="Proteomes" id="UP000077315">
    <property type="component" value="Unassembled WGS sequence"/>
</dbReference>
<dbReference type="PANTHER" id="PTHR13164">
    <property type="entry name" value="CALICYLIN BINDING PROTEIN"/>
    <property type="match status" value="1"/>
</dbReference>
<dbReference type="InterPro" id="IPR007052">
    <property type="entry name" value="CS_dom"/>
</dbReference>
<dbReference type="InParanoid" id="A0A167JQG4"/>
<dbReference type="GO" id="GO:0005634">
    <property type="term" value="C:nucleus"/>
    <property type="evidence" value="ECO:0007669"/>
    <property type="project" value="TreeGrafter"/>
</dbReference>
<reference evidence="3" key="1">
    <citation type="submission" date="2015-06" db="EMBL/GenBank/DDBJ databases">
        <title>Expansion of signal transduction pathways in fungi by whole-genome duplication.</title>
        <authorList>
            <consortium name="DOE Joint Genome Institute"/>
            <person name="Corrochano L.M."/>
            <person name="Kuo A."/>
            <person name="Marcet-Houben M."/>
            <person name="Polaino S."/>
            <person name="Salamov A."/>
            <person name="Villalobos J.M."/>
            <person name="Alvarez M.I."/>
            <person name="Avalos J."/>
            <person name="Benito E.P."/>
            <person name="Benoit I."/>
            <person name="Burger G."/>
            <person name="Camino L.P."/>
            <person name="Canovas D."/>
            <person name="Cerda-Olmedo E."/>
            <person name="Cheng J.-F."/>
            <person name="Dominguez A."/>
            <person name="Elias M."/>
            <person name="Eslava A.P."/>
            <person name="Glaser F."/>
            <person name="Grimwood J."/>
            <person name="Gutierrez G."/>
            <person name="Heitman J."/>
            <person name="Henrissat B."/>
            <person name="Iturriaga E.A."/>
            <person name="Lang B.F."/>
            <person name="Lavin J.L."/>
            <person name="Lee S."/>
            <person name="Li W."/>
            <person name="Lindquist E."/>
            <person name="Lopez-Garcia S."/>
            <person name="Luque E.M."/>
            <person name="Marcos A.T."/>
            <person name="Martin J."/>
            <person name="McCluskey K."/>
            <person name="Medina H.R."/>
            <person name="Miralles-Duran A."/>
            <person name="Miyazaki A."/>
            <person name="Munoz-Torres E."/>
            <person name="Oguiza J.A."/>
            <person name="Ohm R."/>
            <person name="Olmedo M."/>
            <person name="Orejas M."/>
            <person name="Ortiz-Castellanos L."/>
            <person name="Pisabarro A.G."/>
            <person name="Rodriguez-Romero J."/>
            <person name="Ruiz-Herrera J."/>
            <person name="Ruiz-Vazquez R."/>
            <person name="Sanz C."/>
            <person name="Schackwitz W."/>
            <person name="Schmutz J."/>
            <person name="Shahriari M."/>
            <person name="Shelest E."/>
            <person name="Silva-Franco F."/>
            <person name="Soanes D."/>
            <person name="Syed K."/>
            <person name="Tagua V.G."/>
            <person name="Talbot N.J."/>
            <person name="Thon M."/>
            <person name="De vries R.P."/>
            <person name="Wiebenga A."/>
            <person name="Yadav J.S."/>
            <person name="Braun E.L."/>
            <person name="Baker S."/>
            <person name="Garre V."/>
            <person name="Horwitz B."/>
            <person name="Torres-Martinez S."/>
            <person name="Idnurm A."/>
            <person name="Herrera-Estrella A."/>
            <person name="Gabaldon T."/>
            <person name="Grigoriev I.V."/>
        </authorList>
    </citation>
    <scope>NUCLEOTIDE SEQUENCE [LARGE SCALE GENOMIC DNA]</scope>
    <source>
        <strain evidence="3">NRRL 1555(-)</strain>
    </source>
</reference>
<name>A0A167JQG4_PHYB8</name>